<dbReference type="Proteomes" id="UP000887580">
    <property type="component" value="Unplaced"/>
</dbReference>
<evidence type="ECO:0000313" key="1">
    <source>
        <dbReference type="Proteomes" id="UP000887580"/>
    </source>
</evidence>
<proteinExistence type="predicted"/>
<sequence>MAEFPDFGKHCSFKECKMLDFLPVICDACREPFCVNHFQYVSHSCTKAANKDRQVPACPLCSKPVPIPQGRSPDEVINAHLDGNCAPTTKRSIPCDLKGCKKREFVEVSCRECKHNFCLSHRFHEQHHCTGNRPNDMLKIRNNTVVPIVNTTEDESLARTLQMLWNSNQISDEELARRLQEEENRQARTQYRGQGINTGASSSRGNSNCTIN</sequence>
<dbReference type="WBParaSite" id="PS1159_v2.g14435.t1">
    <property type="protein sequence ID" value="PS1159_v2.g14435.t1"/>
    <property type="gene ID" value="PS1159_v2.g14435"/>
</dbReference>
<evidence type="ECO:0000313" key="2">
    <source>
        <dbReference type="WBParaSite" id="PS1159_v2.g14435.t1"/>
    </source>
</evidence>
<name>A0AC35F983_9BILA</name>
<protein>
    <submittedName>
        <fullName evidence="2">AN1-type domain-containing protein</fullName>
    </submittedName>
</protein>
<accession>A0AC35F983</accession>
<reference evidence="2" key="1">
    <citation type="submission" date="2022-11" db="UniProtKB">
        <authorList>
            <consortium name="WormBaseParasite"/>
        </authorList>
    </citation>
    <scope>IDENTIFICATION</scope>
</reference>
<organism evidence="1 2">
    <name type="scientific">Panagrolaimus sp. PS1159</name>
    <dbReference type="NCBI Taxonomy" id="55785"/>
    <lineage>
        <taxon>Eukaryota</taxon>
        <taxon>Metazoa</taxon>
        <taxon>Ecdysozoa</taxon>
        <taxon>Nematoda</taxon>
        <taxon>Chromadorea</taxon>
        <taxon>Rhabditida</taxon>
        <taxon>Tylenchina</taxon>
        <taxon>Panagrolaimomorpha</taxon>
        <taxon>Panagrolaimoidea</taxon>
        <taxon>Panagrolaimidae</taxon>
        <taxon>Panagrolaimus</taxon>
    </lineage>
</organism>